<dbReference type="SUPFAM" id="SSF88946">
    <property type="entry name" value="Sigma2 domain of RNA polymerase sigma factors"/>
    <property type="match status" value="1"/>
</dbReference>
<dbReference type="PANTHER" id="PTHR43133">
    <property type="entry name" value="RNA POLYMERASE ECF-TYPE SIGMA FACTO"/>
    <property type="match status" value="1"/>
</dbReference>
<comment type="similarity">
    <text evidence="1">Belongs to the sigma-70 factor family. ECF subfamily.</text>
</comment>
<dbReference type="Gene3D" id="1.10.1740.10">
    <property type="match status" value="1"/>
</dbReference>
<keyword evidence="2" id="KW-0805">Transcription regulation</keyword>
<dbReference type="Proteomes" id="UP000076586">
    <property type="component" value="Unassembled WGS sequence"/>
</dbReference>
<keyword evidence="3" id="KW-0731">Sigma factor</keyword>
<evidence type="ECO:0000256" key="4">
    <source>
        <dbReference type="ARBA" id="ARBA00023125"/>
    </source>
</evidence>
<comment type="caution">
    <text evidence="8">The sequence shown here is derived from an EMBL/GenBank/DDBJ whole genome shotgun (WGS) entry which is preliminary data.</text>
</comment>
<dbReference type="InterPro" id="IPR013324">
    <property type="entry name" value="RNA_pol_sigma_r3/r4-like"/>
</dbReference>
<dbReference type="SUPFAM" id="SSF88659">
    <property type="entry name" value="Sigma3 and sigma4 domains of RNA polymerase sigma factors"/>
    <property type="match status" value="1"/>
</dbReference>
<dbReference type="OrthoDB" id="9790423at2"/>
<dbReference type="InterPro" id="IPR036388">
    <property type="entry name" value="WH-like_DNA-bd_sf"/>
</dbReference>
<sequence>MPINLLEKTDDELVHLYSKGDHDAFAVLISRHKDKVYTYIYLLVRNRQLAEDLFQDTFIKVVTSIKQQRYADNGKFVAWVNRIAHNLIIDYFRREQGENTLSHTDFDYDVFNNVRLSDSTVEEEMVREQLMCNVARMVDFLPDTQQEVVRMRFYEDLSFKEIADKTGVSINTALGRMRYALINMRKMAEENNMVLNI</sequence>
<reference evidence="9" key="1">
    <citation type="submission" date="2016-04" db="EMBL/GenBank/DDBJ databases">
        <title>Draft genome sequence of Paludibacter jiangxiensis strain NM7.</title>
        <authorList>
            <person name="Qiu Y."/>
            <person name="Matsuura N."/>
            <person name="Ohashi A."/>
            <person name="Tourlousse M.D."/>
            <person name="Sekiguchi Y."/>
        </authorList>
    </citation>
    <scope>NUCLEOTIDE SEQUENCE [LARGE SCALE GENOMIC DNA]</scope>
    <source>
        <strain evidence="9">NM7</strain>
    </source>
</reference>
<proteinExistence type="inferred from homology"/>
<dbReference type="PANTHER" id="PTHR43133:SF8">
    <property type="entry name" value="RNA POLYMERASE SIGMA FACTOR HI_1459-RELATED"/>
    <property type="match status" value="1"/>
</dbReference>
<evidence type="ECO:0000256" key="1">
    <source>
        <dbReference type="ARBA" id="ARBA00010641"/>
    </source>
</evidence>
<dbReference type="InterPro" id="IPR039425">
    <property type="entry name" value="RNA_pol_sigma-70-like"/>
</dbReference>
<feature type="domain" description="RNA polymerase sigma-70 region 2" evidence="6">
    <location>
        <begin position="28"/>
        <end position="96"/>
    </location>
</feature>
<evidence type="ECO:0000259" key="6">
    <source>
        <dbReference type="Pfam" id="PF04542"/>
    </source>
</evidence>
<keyword evidence="4" id="KW-0238">DNA-binding</keyword>
<dbReference type="EMBL" id="BDCR01000003">
    <property type="protein sequence ID" value="GAT63273.1"/>
    <property type="molecule type" value="Genomic_DNA"/>
</dbReference>
<gene>
    <name evidence="8" type="ORF">PJIAN_3590</name>
</gene>
<evidence type="ECO:0000313" key="8">
    <source>
        <dbReference type="EMBL" id="GAT63273.1"/>
    </source>
</evidence>
<keyword evidence="5" id="KW-0804">Transcription</keyword>
<evidence type="ECO:0000259" key="7">
    <source>
        <dbReference type="Pfam" id="PF04545"/>
    </source>
</evidence>
<feature type="domain" description="RNA polymerase sigma-70 region 4" evidence="7">
    <location>
        <begin position="141"/>
        <end position="186"/>
    </location>
</feature>
<protein>
    <submittedName>
        <fullName evidence="8">RNA polymerase sigma-70 factor, ECF subfamily</fullName>
    </submittedName>
</protein>
<evidence type="ECO:0000256" key="2">
    <source>
        <dbReference type="ARBA" id="ARBA00023015"/>
    </source>
</evidence>
<dbReference type="InterPro" id="IPR007630">
    <property type="entry name" value="RNA_pol_sigma70_r4"/>
</dbReference>
<evidence type="ECO:0000256" key="5">
    <source>
        <dbReference type="ARBA" id="ARBA00023163"/>
    </source>
</evidence>
<evidence type="ECO:0000313" key="9">
    <source>
        <dbReference type="Proteomes" id="UP000076586"/>
    </source>
</evidence>
<dbReference type="CDD" id="cd06171">
    <property type="entry name" value="Sigma70_r4"/>
    <property type="match status" value="1"/>
</dbReference>
<dbReference type="GO" id="GO:0003677">
    <property type="term" value="F:DNA binding"/>
    <property type="evidence" value="ECO:0007669"/>
    <property type="project" value="UniProtKB-KW"/>
</dbReference>
<dbReference type="InterPro" id="IPR014284">
    <property type="entry name" value="RNA_pol_sigma-70_dom"/>
</dbReference>
<dbReference type="Gene3D" id="1.10.10.10">
    <property type="entry name" value="Winged helix-like DNA-binding domain superfamily/Winged helix DNA-binding domain"/>
    <property type="match status" value="1"/>
</dbReference>
<dbReference type="NCBIfam" id="TIGR02937">
    <property type="entry name" value="sigma70-ECF"/>
    <property type="match status" value="1"/>
</dbReference>
<organism evidence="8 9">
    <name type="scientific">Paludibacter jiangxiensis</name>
    <dbReference type="NCBI Taxonomy" id="681398"/>
    <lineage>
        <taxon>Bacteria</taxon>
        <taxon>Pseudomonadati</taxon>
        <taxon>Bacteroidota</taxon>
        <taxon>Bacteroidia</taxon>
        <taxon>Bacteroidales</taxon>
        <taxon>Paludibacteraceae</taxon>
        <taxon>Paludibacter</taxon>
    </lineage>
</organism>
<dbReference type="RefSeq" id="WP_068704280.1">
    <property type="nucleotide sequence ID" value="NZ_BDCR01000003.1"/>
</dbReference>
<accession>A0A171A4D5</accession>
<dbReference type="InterPro" id="IPR013325">
    <property type="entry name" value="RNA_pol_sigma_r2"/>
</dbReference>
<dbReference type="GO" id="GO:0016987">
    <property type="term" value="F:sigma factor activity"/>
    <property type="evidence" value="ECO:0007669"/>
    <property type="project" value="UniProtKB-KW"/>
</dbReference>
<reference evidence="9" key="2">
    <citation type="journal article" date="2017" name="Genome Announc.">
        <title>Draft genome sequence of Paludibacter jiangxiensis NM7(T), a propionate-producing fermentative bacterium.</title>
        <authorList>
            <person name="Qiu Y.-L."/>
            <person name="Tourlousse D.M."/>
            <person name="Matsuura N."/>
            <person name="Ohashi A."/>
            <person name="Sekiguchi Y."/>
        </authorList>
    </citation>
    <scope>NUCLEOTIDE SEQUENCE [LARGE SCALE GENOMIC DNA]</scope>
    <source>
        <strain evidence="9">NM7</strain>
    </source>
</reference>
<dbReference type="Pfam" id="PF04542">
    <property type="entry name" value="Sigma70_r2"/>
    <property type="match status" value="1"/>
</dbReference>
<dbReference type="GO" id="GO:0006352">
    <property type="term" value="P:DNA-templated transcription initiation"/>
    <property type="evidence" value="ECO:0007669"/>
    <property type="project" value="InterPro"/>
</dbReference>
<name>A0A171A4D5_9BACT</name>
<dbReference type="STRING" id="681398.PJIAN_3590"/>
<evidence type="ECO:0000256" key="3">
    <source>
        <dbReference type="ARBA" id="ARBA00023082"/>
    </source>
</evidence>
<dbReference type="InterPro" id="IPR007627">
    <property type="entry name" value="RNA_pol_sigma70_r2"/>
</dbReference>
<dbReference type="AlphaFoldDB" id="A0A171A4D5"/>
<dbReference type="Pfam" id="PF04545">
    <property type="entry name" value="Sigma70_r4"/>
    <property type="match status" value="1"/>
</dbReference>
<keyword evidence="9" id="KW-1185">Reference proteome</keyword>